<dbReference type="PANTHER" id="PTHR10773:SF19">
    <property type="match status" value="1"/>
</dbReference>
<organism evidence="2 3">
    <name type="scientific">Ignelater luminosus</name>
    <name type="common">Cucubano</name>
    <name type="synonym">Pyrophorus luminosus</name>
    <dbReference type="NCBI Taxonomy" id="2038154"/>
    <lineage>
        <taxon>Eukaryota</taxon>
        <taxon>Metazoa</taxon>
        <taxon>Ecdysozoa</taxon>
        <taxon>Arthropoda</taxon>
        <taxon>Hexapoda</taxon>
        <taxon>Insecta</taxon>
        <taxon>Pterygota</taxon>
        <taxon>Neoptera</taxon>
        <taxon>Endopterygota</taxon>
        <taxon>Coleoptera</taxon>
        <taxon>Polyphaga</taxon>
        <taxon>Elateriformia</taxon>
        <taxon>Elateroidea</taxon>
        <taxon>Elateridae</taxon>
        <taxon>Agrypninae</taxon>
        <taxon>Pyrophorini</taxon>
        <taxon>Ignelater</taxon>
    </lineage>
</organism>
<reference evidence="2" key="1">
    <citation type="submission" date="2019-08" db="EMBL/GenBank/DDBJ databases">
        <title>The genome of the North American firefly Photinus pyralis.</title>
        <authorList>
            <consortium name="Photinus pyralis genome working group"/>
            <person name="Fallon T.R."/>
            <person name="Sander Lower S.E."/>
            <person name="Weng J.-K."/>
        </authorList>
    </citation>
    <scope>NUCLEOTIDE SEQUENCE</scope>
    <source>
        <strain evidence="2">TRF0915ILg1</strain>
        <tissue evidence="2">Whole body</tissue>
    </source>
</reference>
<comment type="caution">
    <text evidence="2">The sequence shown here is derived from an EMBL/GenBank/DDBJ whole genome shotgun (WGS) entry which is preliminary data.</text>
</comment>
<keyword evidence="3" id="KW-1185">Reference proteome</keyword>
<name>A0A8K0G3E0_IGNLU</name>
<sequence>MEMILVDAVSAENTQNIVEVEAEQTILIVQNEVTSNNTLPNPEEYSYAEESQINNSKNRKRKRDPRKRKQNQRKLKRQSGQEYVDSKGKQHPSKSVKNSTCHSKACAFKCSTKITEEERKRIHDDFWKKLDDEKKSHFYSKHIKQLLAKRKRTESEFSRKSFSYEYFFEIHNVRTRVCQEYFLNTLNISKQRVYYFFKKVQHKTTNTPRSLLRGQHQKKVIFDERKQDVRNHIESFHTADSHYCRSSSKKKYLERDLNLKKINNLYVMDRDNPVSFQSYSDIFNYEYNISFFKPKKDMCDKCEEHKYNTNPSENQLKDYAGHMKRKELGALERENDRNRYKVDNGTRNEGCVVTFDLENLCTAKQELNSSYALQNFLNSKASKNVTIIEHKYSEPGHGNLQEIDSAYSCIERYIRHLEIWSPLSLIKTLLSMPTYYKKRLAVLQMITSDYLDYQKASQQLQYKEIPYSKVKHFIYESENVSNIKYSCNFNEEYTTVKVTKKIRHRKGSLINNELPQAEQLTELNLGLTVEKSKALESMLPQMPKNEREFYKALLAKSFKKVQTQNKIAIQN</sequence>
<evidence type="ECO:0000256" key="1">
    <source>
        <dbReference type="SAM" id="MobiDB-lite"/>
    </source>
</evidence>
<dbReference type="Proteomes" id="UP000801492">
    <property type="component" value="Unassembled WGS sequence"/>
</dbReference>
<dbReference type="EMBL" id="VTPC01085991">
    <property type="protein sequence ID" value="KAF2886917.1"/>
    <property type="molecule type" value="Genomic_DNA"/>
</dbReference>
<dbReference type="AlphaFoldDB" id="A0A8K0G3E0"/>
<evidence type="ECO:0000313" key="2">
    <source>
        <dbReference type="EMBL" id="KAF2886917.1"/>
    </source>
</evidence>
<feature type="region of interest" description="Disordered" evidence="1">
    <location>
        <begin position="36"/>
        <end position="98"/>
    </location>
</feature>
<dbReference type="PANTHER" id="PTHR10773">
    <property type="entry name" value="DNA-DIRECTED RNA POLYMERASES I, II, AND III SUBUNIT RPABC2"/>
    <property type="match status" value="1"/>
</dbReference>
<evidence type="ECO:0000313" key="3">
    <source>
        <dbReference type="Proteomes" id="UP000801492"/>
    </source>
</evidence>
<gene>
    <name evidence="2" type="ORF">ILUMI_19256</name>
</gene>
<protein>
    <submittedName>
        <fullName evidence="2">Uncharacterized protein</fullName>
    </submittedName>
</protein>
<dbReference type="OrthoDB" id="6766586at2759"/>
<proteinExistence type="predicted"/>
<feature type="compositionally biased region" description="Basic residues" evidence="1">
    <location>
        <begin position="57"/>
        <end position="77"/>
    </location>
</feature>
<accession>A0A8K0G3E0</accession>